<accession>A0ACC1RV69</accession>
<name>A0ACC1RV69_9APHY</name>
<sequence length="284" mass="31609">MGRLTKSSSKAKPKLPWDLDSFIQATNYRSAFSIKDLDRFLEALTKKATSLTRDPERALTSPNIRRMVRLALYQHVIYCDDSSSMADNDRFTIAQSFIMSIAGLATRAHPDERSGVEVRFINSNATLSGRGEQLRAGLERIRPSGGNRLGTGLRTKVLQPFVFDVIKNGGQLKRPLLVSVIIDYAPDSEKRTAFRDVIGGCKKSLDRAGFPSTSALFMVTIIGDDVDARRYARELRGDSTVEDVLYCTTEGLRNKQDKLGSSDRNLEDWLLTSLMAPIQRVEGA</sequence>
<gene>
    <name evidence="1" type="ORF">NM688_g8263</name>
</gene>
<organism evidence="1 2">
    <name type="scientific">Phlebia brevispora</name>
    <dbReference type="NCBI Taxonomy" id="194682"/>
    <lineage>
        <taxon>Eukaryota</taxon>
        <taxon>Fungi</taxon>
        <taxon>Dikarya</taxon>
        <taxon>Basidiomycota</taxon>
        <taxon>Agaricomycotina</taxon>
        <taxon>Agaricomycetes</taxon>
        <taxon>Polyporales</taxon>
        <taxon>Meruliaceae</taxon>
        <taxon>Phlebia</taxon>
    </lineage>
</organism>
<keyword evidence="2" id="KW-1185">Reference proteome</keyword>
<dbReference type="EMBL" id="JANHOG010002165">
    <property type="protein sequence ID" value="KAJ3526439.1"/>
    <property type="molecule type" value="Genomic_DNA"/>
</dbReference>
<reference evidence="1" key="1">
    <citation type="submission" date="2022-07" db="EMBL/GenBank/DDBJ databases">
        <title>Genome Sequence of Phlebia brevispora.</title>
        <authorList>
            <person name="Buettner E."/>
        </authorList>
    </citation>
    <scope>NUCLEOTIDE SEQUENCE</scope>
    <source>
        <strain evidence="1">MPL23</strain>
    </source>
</reference>
<evidence type="ECO:0000313" key="2">
    <source>
        <dbReference type="Proteomes" id="UP001148662"/>
    </source>
</evidence>
<comment type="caution">
    <text evidence="1">The sequence shown here is derived from an EMBL/GenBank/DDBJ whole genome shotgun (WGS) entry which is preliminary data.</text>
</comment>
<dbReference type="Proteomes" id="UP001148662">
    <property type="component" value="Unassembled WGS sequence"/>
</dbReference>
<protein>
    <submittedName>
        <fullName evidence="1">Uncharacterized protein</fullName>
    </submittedName>
</protein>
<proteinExistence type="predicted"/>
<evidence type="ECO:0000313" key="1">
    <source>
        <dbReference type="EMBL" id="KAJ3526439.1"/>
    </source>
</evidence>